<gene>
    <name evidence="5" type="primary">rpl23</name>
</gene>
<keyword evidence="5" id="KW-0934">Plastid</keyword>
<dbReference type="GeneID" id="37867983"/>
<dbReference type="GO" id="GO:0005840">
    <property type="term" value="C:ribosome"/>
    <property type="evidence" value="ECO:0007669"/>
    <property type="project" value="UniProtKB-KW"/>
</dbReference>
<dbReference type="GO" id="GO:1990904">
    <property type="term" value="C:ribonucleoprotein complex"/>
    <property type="evidence" value="ECO:0007669"/>
    <property type="project" value="UniProtKB-KW"/>
</dbReference>
<evidence type="ECO:0000256" key="2">
    <source>
        <dbReference type="ARBA" id="ARBA00022980"/>
    </source>
</evidence>
<organism evidence="5">
    <name type="scientific">Caulerpa lentillifera</name>
    <dbReference type="NCBI Taxonomy" id="148947"/>
    <lineage>
        <taxon>Eukaryota</taxon>
        <taxon>Viridiplantae</taxon>
        <taxon>Chlorophyta</taxon>
        <taxon>core chlorophytes</taxon>
        <taxon>Ulvophyceae</taxon>
        <taxon>TCBD clade</taxon>
        <taxon>Bryopsidales</taxon>
        <taxon>Halimedineae</taxon>
        <taxon>Caulerpaceae</taxon>
        <taxon>Caulerpa</taxon>
    </lineage>
</organism>
<keyword evidence="3" id="KW-0687">Ribonucleoprotein</keyword>
<dbReference type="EMBL" id="MG753774">
    <property type="protein sequence ID" value="AXG75844.1"/>
    <property type="molecule type" value="Genomic_DNA"/>
</dbReference>
<evidence type="ECO:0000256" key="3">
    <source>
        <dbReference type="ARBA" id="ARBA00023274"/>
    </source>
</evidence>
<dbReference type="GO" id="GO:0006412">
    <property type="term" value="P:translation"/>
    <property type="evidence" value="ECO:0007669"/>
    <property type="project" value="InterPro"/>
</dbReference>
<keyword evidence="2 5" id="KW-0689">Ribosomal protein</keyword>
<evidence type="ECO:0000256" key="1">
    <source>
        <dbReference type="ARBA" id="ARBA00006700"/>
    </source>
</evidence>
<dbReference type="AlphaFoldDB" id="A0A345HGV4"/>
<comment type="similarity">
    <text evidence="1">Belongs to the universal ribosomal protein uL23 family.</text>
</comment>
<sequence length="97" mass="11727">MFDFLNKPLLTEKATKLIEKKQYTFEVNSPLTKKQIQKIFEQFYSTKIEWVKIQRSPKKKHSKPKKKAIIKFSKQVFLNEINFSKMSSRFPQKKRTK</sequence>
<reference evidence="5" key="1">
    <citation type="submission" date="2018-01" db="EMBL/GenBank/DDBJ databases">
        <title>Complete Chloroplast Genome of Caulerpa lentillifera.</title>
        <authorList>
            <person name="Gao D."/>
            <person name="Sun Z."/>
            <person name="Yao J."/>
            <person name="Tan W."/>
        </authorList>
    </citation>
    <scope>NUCLEOTIDE SEQUENCE</scope>
</reference>
<dbReference type="Pfam" id="PF00276">
    <property type="entry name" value="Ribosomal_L23"/>
    <property type="match status" value="1"/>
</dbReference>
<geneLocation type="chloroplast" evidence="5"/>
<evidence type="ECO:0000313" key="6">
    <source>
        <dbReference type="EMBL" id="QKS32318.1"/>
    </source>
</evidence>
<dbReference type="GO" id="GO:0003735">
    <property type="term" value="F:structural constituent of ribosome"/>
    <property type="evidence" value="ECO:0007669"/>
    <property type="project" value="InterPro"/>
</dbReference>
<reference evidence="6" key="2">
    <citation type="submission" date="2019-07" db="EMBL/GenBank/DDBJ databases">
        <authorList>
            <person name="Jia X."/>
        </authorList>
    </citation>
    <scope>NUCLEOTIDE SEQUENCE</scope>
</reference>
<name>A0A345HGV4_9CHLO</name>
<dbReference type="RefSeq" id="YP_009514429.1">
    <property type="nucleotide sequence ID" value="NC_039377.1"/>
</dbReference>
<dbReference type="Gene3D" id="3.30.70.330">
    <property type="match status" value="1"/>
</dbReference>
<keyword evidence="5" id="KW-0150">Chloroplast</keyword>
<dbReference type="EMBL" id="MN201587">
    <property type="protein sequence ID" value="QKS32318.1"/>
    <property type="molecule type" value="Genomic_DNA"/>
</dbReference>
<dbReference type="InterPro" id="IPR012677">
    <property type="entry name" value="Nucleotide-bd_a/b_plait_sf"/>
</dbReference>
<accession>A0A345HGV4</accession>
<protein>
    <recommendedName>
        <fullName evidence="4">Large ribosomal subunit protein uL23c</fullName>
    </recommendedName>
</protein>
<evidence type="ECO:0000313" key="5">
    <source>
        <dbReference type="EMBL" id="AXG75844.1"/>
    </source>
</evidence>
<dbReference type="InterPro" id="IPR013025">
    <property type="entry name" value="Ribosomal_uL23-like"/>
</dbReference>
<dbReference type="InterPro" id="IPR012678">
    <property type="entry name" value="Ribosomal_uL23/eL15/eS24_sf"/>
</dbReference>
<dbReference type="SUPFAM" id="SSF54189">
    <property type="entry name" value="Ribosomal proteins S24e, L23 and L15e"/>
    <property type="match status" value="1"/>
</dbReference>
<evidence type="ECO:0000256" key="4">
    <source>
        <dbReference type="ARBA" id="ARBA00035287"/>
    </source>
</evidence>
<proteinExistence type="inferred from homology"/>